<dbReference type="Proteomes" id="UP001165090">
    <property type="component" value="Unassembled WGS sequence"/>
</dbReference>
<dbReference type="InterPro" id="IPR029071">
    <property type="entry name" value="Ubiquitin-like_domsf"/>
</dbReference>
<name>A0ABQ5SDN5_9CHLO</name>
<evidence type="ECO:0000256" key="2">
    <source>
        <dbReference type="ARBA" id="ARBA00007293"/>
    </source>
</evidence>
<evidence type="ECO:0000256" key="4">
    <source>
        <dbReference type="ARBA" id="ARBA00023288"/>
    </source>
</evidence>
<comment type="similarity">
    <text evidence="2 5">Belongs to the ATG8 family.</text>
</comment>
<dbReference type="SUPFAM" id="SSF54236">
    <property type="entry name" value="Ubiquitin-like"/>
    <property type="match status" value="1"/>
</dbReference>
<reference evidence="6 7" key="1">
    <citation type="journal article" date="2023" name="IScience">
        <title>Expanded male sex-determining region conserved during the evolution of homothallism in the green alga Volvox.</title>
        <authorList>
            <person name="Yamamoto K."/>
            <person name="Matsuzaki R."/>
            <person name="Mahakham W."/>
            <person name="Heman W."/>
            <person name="Sekimoto H."/>
            <person name="Kawachi M."/>
            <person name="Minakuchi Y."/>
            <person name="Toyoda A."/>
            <person name="Nozaki H."/>
        </authorList>
    </citation>
    <scope>NUCLEOTIDE SEQUENCE [LARGE SCALE GENOMIC DNA]</scope>
    <source>
        <strain evidence="6 7">NIES-4468</strain>
    </source>
</reference>
<organism evidence="6 7">
    <name type="scientific">Volvox africanus</name>
    <dbReference type="NCBI Taxonomy" id="51714"/>
    <lineage>
        <taxon>Eukaryota</taxon>
        <taxon>Viridiplantae</taxon>
        <taxon>Chlorophyta</taxon>
        <taxon>core chlorophytes</taxon>
        <taxon>Chlorophyceae</taxon>
        <taxon>CS clade</taxon>
        <taxon>Chlamydomonadales</taxon>
        <taxon>Volvocaceae</taxon>
        <taxon>Volvox</taxon>
    </lineage>
</organism>
<proteinExistence type="inferred from homology"/>
<evidence type="ECO:0000256" key="3">
    <source>
        <dbReference type="ARBA" id="ARBA00023136"/>
    </source>
</evidence>
<dbReference type="InterPro" id="IPR004241">
    <property type="entry name" value="Atg8-like"/>
</dbReference>
<evidence type="ECO:0000313" key="7">
    <source>
        <dbReference type="Proteomes" id="UP001165090"/>
    </source>
</evidence>
<dbReference type="PANTHER" id="PTHR10969">
    <property type="entry name" value="MICROTUBULE-ASSOCIATED PROTEINS 1A/1B LIGHT CHAIN 3-RELATED"/>
    <property type="match status" value="1"/>
</dbReference>
<evidence type="ECO:0000256" key="5">
    <source>
        <dbReference type="RuleBase" id="RU004384"/>
    </source>
</evidence>
<keyword evidence="3" id="KW-0472">Membrane</keyword>
<accession>A0ABQ5SDN5</accession>
<evidence type="ECO:0000256" key="1">
    <source>
        <dbReference type="ARBA" id="ARBA00004370"/>
    </source>
</evidence>
<comment type="subcellular location">
    <subcellularLocation>
        <location evidence="1">Membrane</location>
    </subcellularLocation>
</comment>
<keyword evidence="7" id="KW-1185">Reference proteome</keyword>
<dbReference type="CDD" id="cd16128">
    <property type="entry name" value="Ubl_ATG8"/>
    <property type="match status" value="1"/>
</dbReference>
<dbReference type="EMBL" id="BSDZ01000078">
    <property type="protein sequence ID" value="GLI67447.1"/>
    <property type="molecule type" value="Genomic_DNA"/>
</dbReference>
<comment type="caution">
    <text evidence="6">The sequence shown here is derived from an EMBL/GenBank/DDBJ whole genome shotgun (WGS) entry which is preliminary data.</text>
</comment>
<gene>
    <name evidence="6" type="ORF">VaNZ11_011640</name>
</gene>
<dbReference type="Pfam" id="PF02991">
    <property type="entry name" value="ATG8"/>
    <property type="match status" value="1"/>
</dbReference>
<dbReference type="Gene3D" id="3.10.20.90">
    <property type="entry name" value="Phosphatidylinositol 3-kinase Catalytic Subunit, Chain A, domain 1"/>
    <property type="match status" value="1"/>
</dbReference>
<protein>
    <recommendedName>
        <fullName evidence="5">Autophagy-related protein</fullName>
    </recommendedName>
</protein>
<keyword evidence="4" id="KW-0449">Lipoprotein</keyword>
<sequence>MVTPRPLTFKQEHSLDKRKAEAARIKEKYPDRIPVIVEKAERSDIPDIDKKKYLVPSDLTVGQFVYVIRKRIKLSPEKAIFIFVKNVLPPTAALMSSIYEDHKDEDGFLYITYSGENTFGGSVKELAAPQVEQQQQHMQR</sequence>
<evidence type="ECO:0000313" key="6">
    <source>
        <dbReference type="EMBL" id="GLI67447.1"/>
    </source>
</evidence>
<keyword evidence="5" id="KW-0072">Autophagy</keyword>